<dbReference type="GO" id="GO:0003676">
    <property type="term" value="F:nucleic acid binding"/>
    <property type="evidence" value="ECO:0007669"/>
    <property type="project" value="InterPro"/>
</dbReference>
<dbReference type="InterPro" id="IPR011706">
    <property type="entry name" value="Cu-oxidase_C"/>
</dbReference>
<dbReference type="InterPro" id="IPR033138">
    <property type="entry name" value="Cu_oxidase_CS"/>
</dbReference>
<dbReference type="InterPro" id="IPR045087">
    <property type="entry name" value="Cu-oxidase_fam"/>
</dbReference>
<dbReference type="SUPFAM" id="SSF49503">
    <property type="entry name" value="Cupredoxins"/>
    <property type="match status" value="2"/>
</dbReference>
<organism evidence="12 13">
    <name type="scientific">Lithocarpus litseifolius</name>
    <dbReference type="NCBI Taxonomy" id="425828"/>
    <lineage>
        <taxon>Eukaryota</taxon>
        <taxon>Viridiplantae</taxon>
        <taxon>Streptophyta</taxon>
        <taxon>Embryophyta</taxon>
        <taxon>Tracheophyta</taxon>
        <taxon>Spermatophyta</taxon>
        <taxon>Magnoliopsida</taxon>
        <taxon>eudicotyledons</taxon>
        <taxon>Gunneridae</taxon>
        <taxon>Pentapetalae</taxon>
        <taxon>rosids</taxon>
        <taxon>fabids</taxon>
        <taxon>Fagales</taxon>
        <taxon>Fagaceae</taxon>
        <taxon>Lithocarpus</taxon>
    </lineage>
</organism>
<feature type="coiled-coil region" evidence="9">
    <location>
        <begin position="595"/>
        <end position="622"/>
    </location>
</feature>
<dbReference type="Pfam" id="PF07731">
    <property type="entry name" value="Cu-oxidase_2"/>
    <property type="match status" value="1"/>
</dbReference>
<dbReference type="GO" id="GO:0008270">
    <property type="term" value="F:zinc ion binding"/>
    <property type="evidence" value="ECO:0007669"/>
    <property type="project" value="UniProtKB-KW"/>
</dbReference>
<dbReference type="AlphaFoldDB" id="A0AAW2C9J9"/>
<keyword evidence="3" id="KW-0964">Secreted</keyword>
<dbReference type="InterPro" id="IPR008972">
    <property type="entry name" value="Cupredoxin"/>
</dbReference>
<keyword evidence="4" id="KW-0479">Metal-binding</keyword>
<dbReference type="InterPro" id="IPR036691">
    <property type="entry name" value="Endo/exonu/phosph_ase_sf"/>
</dbReference>
<evidence type="ECO:0000256" key="8">
    <source>
        <dbReference type="PROSITE-ProRule" id="PRU00047"/>
    </source>
</evidence>
<feature type="compositionally biased region" description="Polar residues" evidence="10">
    <location>
        <begin position="360"/>
        <end position="377"/>
    </location>
</feature>
<protein>
    <recommendedName>
        <fullName evidence="11">CCHC-type domain-containing protein</fullName>
    </recommendedName>
</protein>
<dbReference type="Gene3D" id="2.60.40.420">
    <property type="entry name" value="Cupredoxins - blue copper proteins"/>
    <property type="match status" value="2"/>
</dbReference>
<dbReference type="InterPro" id="IPR026960">
    <property type="entry name" value="RVT-Znf"/>
</dbReference>
<dbReference type="InterPro" id="IPR011707">
    <property type="entry name" value="Cu-oxidase-like_N"/>
</dbReference>
<keyword evidence="9" id="KW-0175">Coiled coil</keyword>
<dbReference type="Gene3D" id="3.60.10.10">
    <property type="entry name" value="Endonuclease/exonuclease/phosphatase"/>
    <property type="match status" value="1"/>
</dbReference>
<reference evidence="12 13" key="1">
    <citation type="submission" date="2024-01" db="EMBL/GenBank/DDBJ databases">
        <title>A telomere-to-telomere, gap-free genome of sweet tea (Lithocarpus litseifolius).</title>
        <authorList>
            <person name="Zhou J."/>
        </authorList>
    </citation>
    <scope>NUCLEOTIDE SEQUENCE [LARGE SCALE GENOMIC DNA]</scope>
    <source>
        <strain evidence="12">Zhou-2022a</strain>
        <tissue evidence="12">Leaf</tissue>
    </source>
</reference>
<feature type="domain" description="CCHC-type" evidence="11">
    <location>
        <begin position="167"/>
        <end position="181"/>
    </location>
</feature>
<dbReference type="GO" id="GO:0005576">
    <property type="term" value="C:extracellular region"/>
    <property type="evidence" value="ECO:0007669"/>
    <property type="project" value="UniProtKB-SubCell"/>
</dbReference>
<dbReference type="PANTHER" id="PTHR11709">
    <property type="entry name" value="MULTI-COPPER OXIDASE"/>
    <property type="match status" value="1"/>
</dbReference>
<feature type="region of interest" description="Disordered" evidence="10">
    <location>
        <begin position="282"/>
        <end position="310"/>
    </location>
</feature>
<dbReference type="Proteomes" id="UP001459277">
    <property type="component" value="Unassembled WGS sequence"/>
</dbReference>
<evidence type="ECO:0000256" key="7">
    <source>
        <dbReference type="ARBA" id="ARBA00023008"/>
    </source>
</evidence>
<dbReference type="EMBL" id="JAZDWU010000008">
    <property type="protein sequence ID" value="KAK9994007.1"/>
    <property type="molecule type" value="Genomic_DNA"/>
</dbReference>
<keyword evidence="13" id="KW-1185">Reference proteome</keyword>
<feature type="region of interest" description="Disordered" evidence="10">
    <location>
        <begin position="439"/>
        <end position="470"/>
    </location>
</feature>
<accession>A0AAW2C9J9</accession>
<comment type="caution">
    <text evidence="12">The sequence shown here is derived from an EMBL/GenBank/DDBJ whole genome shotgun (WGS) entry which is preliminary data.</text>
</comment>
<dbReference type="InterPro" id="IPR002355">
    <property type="entry name" value="Cu_oxidase_Cu_BS"/>
</dbReference>
<feature type="region of interest" description="Disordered" evidence="10">
    <location>
        <begin position="358"/>
        <end position="410"/>
    </location>
</feature>
<keyword evidence="5" id="KW-0677">Repeat</keyword>
<comment type="subcellular location">
    <subcellularLocation>
        <location evidence="1">Secreted</location>
    </subcellularLocation>
</comment>
<dbReference type="SUPFAM" id="SSF56219">
    <property type="entry name" value="DNase I-like"/>
    <property type="match status" value="1"/>
</dbReference>
<evidence type="ECO:0000256" key="3">
    <source>
        <dbReference type="ARBA" id="ARBA00022525"/>
    </source>
</evidence>
<dbReference type="Pfam" id="PF07732">
    <property type="entry name" value="Cu-oxidase_3"/>
    <property type="match status" value="1"/>
</dbReference>
<keyword evidence="6" id="KW-0560">Oxidoreductase</keyword>
<proteinExistence type="inferred from homology"/>
<evidence type="ECO:0000256" key="5">
    <source>
        <dbReference type="ARBA" id="ARBA00022737"/>
    </source>
</evidence>
<keyword evidence="8" id="KW-0863">Zinc-finger</keyword>
<dbReference type="Pfam" id="PF13966">
    <property type="entry name" value="zf-RVT"/>
    <property type="match status" value="1"/>
</dbReference>
<evidence type="ECO:0000256" key="6">
    <source>
        <dbReference type="ARBA" id="ARBA00023002"/>
    </source>
</evidence>
<comment type="similarity">
    <text evidence="2">Belongs to the multicopper oxidase family.</text>
</comment>
<evidence type="ECO:0000313" key="12">
    <source>
        <dbReference type="EMBL" id="KAK9994007.1"/>
    </source>
</evidence>
<dbReference type="PROSITE" id="PS00080">
    <property type="entry name" value="MULTICOPPER_OXIDASE2"/>
    <property type="match status" value="1"/>
</dbReference>
<dbReference type="PROSITE" id="PS50158">
    <property type="entry name" value="ZF_CCHC"/>
    <property type="match status" value="1"/>
</dbReference>
<dbReference type="GO" id="GO:0005507">
    <property type="term" value="F:copper ion binding"/>
    <property type="evidence" value="ECO:0007669"/>
    <property type="project" value="InterPro"/>
</dbReference>
<dbReference type="PANTHER" id="PTHR11709:SF443">
    <property type="entry name" value="LACCASE-15"/>
    <property type="match status" value="1"/>
</dbReference>
<evidence type="ECO:0000256" key="4">
    <source>
        <dbReference type="ARBA" id="ARBA00022723"/>
    </source>
</evidence>
<feature type="region of interest" description="Disordered" evidence="10">
    <location>
        <begin position="190"/>
        <end position="214"/>
    </location>
</feature>
<keyword evidence="7" id="KW-0186">Copper</keyword>
<gene>
    <name evidence="12" type="ORF">SO802_023710</name>
</gene>
<evidence type="ECO:0000256" key="10">
    <source>
        <dbReference type="SAM" id="MobiDB-lite"/>
    </source>
</evidence>
<evidence type="ECO:0000256" key="9">
    <source>
        <dbReference type="SAM" id="Coils"/>
    </source>
</evidence>
<sequence>MERVRERLKRTEEEEDTLACSTKKFKENHFAGEDYVDASATKQGSCKDKLVGAIPGAFKQAFGFGDTMHEDLESDTEEDNTHEGCTRILFSKEEKARQHFLAIRQWEPGFKASSAEFTSVAVWIRLPELPIEFYKPSALLKIGKAIGPVLRIDANTANGVRGTNALCFSCGRIGHKREACPYHIRETPKDVGTEQSLTPDKNGNDTPLDKGVEGKKEDYGDWMVVSRRKPSNKNTAKLIGLGVSYTAESSQAPSCNSGSRMLGHDKTEGKRKACHLMPSDKLRGADKTFTSNRRNAGPTKNVGDAEGKTQQRFGLVRDGFDDGLEKYFSTHGDKQEVGVAADEIRSLVDHSESLVEIPVRQTSGADPSSDQLGSVSNRIKGASFRKISGRGRNRMDTTGHLEEEDSSEQADRMLVVGESSQGEVIAVRRACDQRDHAHQSFTEHDGDNQSLGHFAQGEAGAEDGAPGSMESRLDRCWANPDWKVYFSEANITHLARINSDHCPLLLNLNPDAGPNSSRPFRFQSVWLSHKDFLAVVRNAWTGLENNLEGAISRFTIRAQKWNREIFGNVFTGKKKILNRLLGIQRGLANRPSTFLTNLQDQIAEEYNQILQLEEEIWAMKARTNWNKATGLLSILGVLIGLKWTVNNGRSINFWKDFWLPCGPLCNFIEGPLTCDEEHLTVQQGANPRFSGDACNVSFELPDQVLSLIKAVPFTLNQDAEDTLTWAFSKDGSFSLKSAYLLARGSNPLNLGSSSLSWIWKADTHPRVQFFLWLCSHNNLPTEEVLGSRGLNLNPLCTICHQGNESVDHLLRGCFVAQDLWRRMKLMFIILLWHGVKQPRNPWSDGPEYITQCPIQPGGRFRQKIIFSSEEGTLWWHAHSEWWRATVHGAIIIHPKKGTRYPFPLPHAEVPIIFGEWWKQDILAIYDETIFTGGAPNVSDAFTINGQPGVLYPCSKPGVWFLHCHFDRHMTWGMDMAFVVKNGKGRKEHIFPPPPDMPPC</sequence>
<feature type="compositionally biased region" description="Polar residues" evidence="10">
    <location>
        <begin position="193"/>
        <end position="205"/>
    </location>
</feature>
<dbReference type="GO" id="GO:0016491">
    <property type="term" value="F:oxidoreductase activity"/>
    <property type="evidence" value="ECO:0007669"/>
    <property type="project" value="UniProtKB-KW"/>
</dbReference>
<name>A0AAW2C9J9_9ROSI</name>
<keyword evidence="8" id="KW-0862">Zinc</keyword>
<evidence type="ECO:0000256" key="1">
    <source>
        <dbReference type="ARBA" id="ARBA00004613"/>
    </source>
</evidence>
<dbReference type="InterPro" id="IPR001878">
    <property type="entry name" value="Znf_CCHC"/>
</dbReference>
<evidence type="ECO:0000256" key="2">
    <source>
        <dbReference type="ARBA" id="ARBA00010609"/>
    </source>
</evidence>
<evidence type="ECO:0000259" key="11">
    <source>
        <dbReference type="PROSITE" id="PS50158"/>
    </source>
</evidence>
<evidence type="ECO:0000313" key="13">
    <source>
        <dbReference type="Proteomes" id="UP001459277"/>
    </source>
</evidence>
<dbReference type="PROSITE" id="PS00079">
    <property type="entry name" value="MULTICOPPER_OXIDASE1"/>
    <property type="match status" value="1"/>
</dbReference>